<reference evidence="8 10" key="1">
    <citation type="submission" date="2014-06" db="EMBL/GenBank/DDBJ databases">
        <title>Genetic determinant of reutericyclin biosynthesis of Lactobacillus reuteri.</title>
        <authorList>
            <person name="Lin X."/>
            <person name="Duar R."/>
            <person name="Walter J."/>
            <person name="Gaenzle M."/>
        </authorList>
    </citation>
    <scope>NUCLEOTIDE SEQUENCE [LARGE SCALE GENOMIC DNA]</scope>
    <source>
        <strain evidence="8 10">LTH2584</strain>
    </source>
</reference>
<proteinExistence type="inferred from homology"/>
<accession>A0A073JZR8</accession>
<dbReference type="Gene3D" id="1.10.286.10">
    <property type="match status" value="1"/>
</dbReference>
<evidence type="ECO:0000256" key="6">
    <source>
        <dbReference type="HAMAP-Rule" id="MF_00223"/>
    </source>
</evidence>
<dbReference type="FunFam" id="3.30.1130.10:FF:000001">
    <property type="entry name" value="GTP cyclohydrolase 1"/>
    <property type="match status" value="1"/>
</dbReference>
<dbReference type="AlphaFoldDB" id="A0A073JZR8"/>
<dbReference type="GO" id="GO:0008270">
    <property type="term" value="F:zinc ion binding"/>
    <property type="evidence" value="ECO:0007669"/>
    <property type="project" value="UniProtKB-UniRule"/>
</dbReference>
<dbReference type="Proteomes" id="UP000027731">
    <property type="component" value="Unassembled WGS sequence"/>
</dbReference>
<evidence type="ECO:0000256" key="1">
    <source>
        <dbReference type="ARBA" id="ARBA00001052"/>
    </source>
</evidence>
<dbReference type="GO" id="GO:0003934">
    <property type="term" value="F:GTP cyclohydrolase I activity"/>
    <property type="evidence" value="ECO:0007669"/>
    <property type="project" value="UniProtKB-UniRule"/>
</dbReference>
<organism evidence="8 10">
    <name type="scientific">Limosilactobacillus reuteri</name>
    <name type="common">Lactobacillus reuteri</name>
    <dbReference type="NCBI Taxonomy" id="1598"/>
    <lineage>
        <taxon>Bacteria</taxon>
        <taxon>Bacillati</taxon>
        <taxon>Bacillota</taxon>
        <taxon>Bacilli</taxon>
        <taxon>Lactobacillales</taxon>
        <taxon>Lactobacillaceae</taxon>
        <taxon>Limosilactobacillus</taxon>
    </lineage>
</organism>
<dbReference type="NCBIfam" id="TIGR00063">
    <property type="entry name" value="folE"/>
    <property type="match status" value="1"/>
</dbReference>
<dbReference type="Gene3D" id="3.30.1130.10">
    <property type="match status" value="1"/>
</dbReference>
<dbReference type="GO" id="GO:0006730">
    <property type="term" value="P:one-carbon metabolic process"/>
    <property type="evidence" value="ECO:0007669"/>
    <property type="project" value="UniProtKB-UniRule"/>
</dbReference>
<feature type="domain" description="GTP cyclohydrolase I" evidence="7">
    <location>
        <begin position="6"/>
        <end position="185"/>
    </location>
</feature>
<evidence type="ECO:0000259" key="7">
    <source>
        <dbReference type="Pfam" id="PF01227"/>
    </source>
</evidence>
<evidence type="ECO:0000313" key="9">
    <source>
        <dbReference type="EMBL" id="MRG89985.1"/>
    </source>
</evidence>
<evidence type="ECO:0000313" key="8">
    <source>
        <dbReference type="EMBL" id="KEK14450.1"/>
    </source>
</evidence>
<dbReference type="EMBL" id="WJND01000013">
    <property type="protein sequence ID" value="MRG89985.1"/>
    <property type="molecule type" value="Genomic_DNA"/>
</dbReference>
<dbReference type="PANTHER" id="PTHR11109">
    <property type="entry name" value="GTP CYCLOHYDROLASE I"/>
    <property type="match status" value="1"/>
</dbReference>
<dbReference type="InterPro" id="IPR043133">
    <property type="entry name" value="GTP-CH-I_C/QueF"/>
</dbReference>
<feature type="binding site" evidence="6">
    <location>
        <position position="149"/>
    </location>
    <ligand>
        <name>Zn(2+)</name>
        <dbReference type="ChEBI" id="CHEBI:29105"/>
    </ligand>
</feature>
<dbReference type="UniPathway" id="UPA00848">
    <property type="reaction ID" value="UER00151"/>
</dbReference>
<dbReference type="GO" id="GO:0046654">
    <property type="term" value="P:tetrahydrofolate biosynthetic process"/>
    <property type="evidence" value="ECO:0007669"/>
    <property type="project" value="UniProtKB-UniRule"/>
</dbReference>
<keyword evidence="6" id="KW-0479">Metal-binding</keyword>
<dbReference type="NCBIfam" id="NF006825">
    <property type="entry name" value="PRK09347.1-2"/>
    <property type="match status" value="1"/>
</dbReference>
<feature type="binding site" evidence="6">
    <location>
        <position position="77"/>
    </location>
    <ligand>
        <name>Zn(2+)</name>
        <dbReference type="ChEBI" id="CHEBI:29105"/>
    </ligand>
</feature>
<keyword evidence="6" id="KW-0862">Zinc</keyword>
<dbReference type="EMBL" id="JOSX01000020">
    <property type="protein sequence ID" value="KEK14450.1"/>
    <property type="molecule type" value="Genomic_DNA"/>
</dbReference>
<dbReference type="PATRIC" id="fig|1598.90.peg.1547"/>
<comment type="subunit">
    <text evidence="6">Homopolymer.</text>
</comment>
<comment type="pathway">
    <text evidence="2 6">Cofactor biosynthesis; 7,8-dihydroneopterin triphosphate biosynthesis; 7,8-dihydroneopterin triphosphate from GTP: step 1/1.</text>
</comment>
<sequence>MDQQKIAKAVKDLLIAIGEDPEREGLAETPQRVAKMYQEVFSSLNHQPEEMVNYKVFHVDDVPEMVLVQHIPFYSMCEHHLLPFFGYANVAYVPKDKKVIGLSKIPRLLDFVTKKPGMQERVTTDLVAELQRILDPAGIAVTIAARHLCMEMRGVNKAGQFTYTDKFTGQFKTDRDLKQEFLNQTRNYRADL</sequence>
<reference evidence="9 11" key="2">
    <citation type="submission" date="2019-11" db="EMBL/GenBank/DDBJ databases">
        <title>Draft genome sequence of 12 host-associated Lactobacillus reuteri rodent strains.</title>
        <authorList>
            <person name="Zhang S."/>
            <person name="Ozcam M."/>
            <person name="Van Pijkeren J.P."/>
        </authorList>
    </citation>
    <scope>NUCLEOTIDE SEQUENCE [LARGE SCALE GENOMIC DNA]</scope>
    <source>
        <strain evidence="9 11">N4I</strain>
    </source>
</reference>
<comment type="caution">
    <text evidence="8">The sequence shown here is derived from an EMBL/GenBank/DDBJ whole genome shotgun (WGS) entry which is preliminary data.</text>
</comment>
<keyword evidence="3 6" id="KW-0554">One-carbon metabolism</keyword>
<dbReference type="InterPro" id="IPR020602">
    <property type="entry name" value="GTP_CycHdrlase_I_dom"/>
</dbReference>
<keyword evidence="5 6" id="KW-0342">GTP-binding</keyword>
<dbReference type="RefSeq" id="WP_035169356.1">
    <property type="nucleotide sequence ID" value="NZ_WJND01000013.1"/>
</dbReference>
<evidence type="ECO:0000313" key="11">
    <source>
        <dbReference type="Proteomes" id="UP000460207"/>
    </source>
</evidence>
<evidence type="ECO:0000256" key="5">
    <source>
        <dbReference type="ARBA" id="ARBA00023134"/>
    </source>
</evidence>
<comment type="similarity">
    <text evidence="6">Belongs to the GTP cyclohydrolase I family.</text>
</comment>
<dbReference type="GO" id="GO:0005525">
    <property type="term" value="F:GTP binding"/>
    <property type="evidence" value="ECO:0007669"/>
    <property type="project" value="UniProtKB-KW"/>
</dbReference>
<dbReference type="Proteomes" id="UP000460207">
    <property type="component" value="Unassembled WGS sequence"/>
</dbReference>
<dbReference type="SUPFAM" id="SSF55620">
    <property type="entry name" value="Tetrahydrobiopterin biosynthesis enzymes-like"/>
    <property type="match status" value="1"/>
</dbReference>
<keyword evidence="4 6" id="KW-0378">Hydrolase</keyword>
<feature type="binding site" evidence="6">
    <location>
        <position position="80"/>
    </location>
    <ligand>
        <name>Zn(2+)</name>
        <dbReference type="ChEBI" id="CHEBI:29105"/>
    </ligand>
</feature>
<keyword evidence="6" id="KW-0547">Nucleotide-binding</keyword>
<evidence type="ECO:0000256" key="3">
    <source>
        <dbReference type="ARBA" id="ARBA00022563"/>
    </source>
</evidence>
<dbReference type="Pfam" id="PF01227">
    <property type="entry name" value="GTP_cyclohydroI"/>
    <property type="match status" value="1"/>
</dbReference>
<dbReference type="InterPro" id="IPR043134">
    <property type="entry name" value="GTP-CH-I_N"/>
</dbReference>
<evidence type="ECO:0000313" key="10">
    <source>
        <dbReference type="Proteomes" id="UP000027731"/>
    </source>
</evidence>
<dbReference type="GO" id="GO:0006729">
    <property type="term" value="P:tetrahydrobiopterin biosynthetic process"/>
    <property type="evidence" value="ECO:0007669"/>
    <property type="project" value="TreeGrafter"/>
</dbReference>
<dbReference type="InterPro" id="IPR001474">
    <property type="entry name" value="GTP_CycHdrlase_I"/>
</dbReference>
<name>A0A073JZR8_LIMRT</name>
<comment type="catalytic activity">
    <reaction evidence="1 6">
        <text>GTP + H2O = 7,8-dihydroneopterin 3'-triphosphate + formate + H(+)</text>
        <dbReference type="Rhea" id="RHEA:17473"/>
        <dbReference type="ChEBI" id="CHEBI:15377"/>
        <dbReference type="ChEBI" id="CHEBI:15378"/>
        <dbReference type="ChEBI" id="CHEBI:15740"/>
        <dbReference type="ChEBI" id="CHEBI:37565"/>
        <dbReference type="ChEBI" id="CHEBI:58462"/>
        <dbReference type="EC" id="3.5.4.16"/>
    </reaction>
</comment>
<dbReference type="PANTHER" id="PTHR11109:SF7">
    <property type="entry name" value="GTP CYCLOHYDROLASE 1"/>
    <property type="match status" value="1"/>
</dbReference>
<dbReference type="EC" id="3.5.4.16" evidence="6"/>
<evidence type="ECO:0000256" key="4">
    <source>
        <dbReference type="ARBA" id="ARBA00022801"/>
    </source>
</evidence>
<gene>
    <name evidence="6 9" type="primary">folE</name>
    <name evidence="9" type="ORF">GIX76_08315</name>
    <name evidence="8" type="ORF">LR3_01060</name>
</gene>
<dbReference type="NCBIfam" id="NF006826">
    <property type="entry name" value="PRK09347.1-3"/>
    <property type="match status" value="1"/>
</dbReference>
<protein>
    <recommendedName>
        <fullName evidence="6">GTP cyclohydrolase 1</fullName>
        <ecNumber evidence="6">3.5.4.16</ecNumber>
    </recommendedName>
    <alternativeName>
        <fullName evidence="6">GTP cyclohydrolase I</fullName>
        <shortName evidence="6">GTP-CH-I</shortName>
    </alternativeName>
</protein>
<dbReference type="FunFam" id="1.10.286.10:FF:000001">
    <property type="entry name" value="GTP cyclohydrolase 1"/>
    <property type="match status" value="1"/>
</dbReference>
<dbReference type="GO" id="GO:0005737">
    <property type="term" value="C:cytoplasm"/>
    <property type="evidence" value="ECO:0007669"/>
    <property type="project" value="TreeGrafter"/>
</dbReference>
<evidence type="ECO:0000256" key="2">
    <source>
        <dbReference type="ARBA" id="ARBA00005080"/>
    </source>
</evidence>
<dbReference type="HAMAP" id="MF_00223">
    <property type="entry name" value="FolE"/>
    <property type="match status" value="1"/>
</dbReference>